<dbReference type="RefSeq" id="WP_028724864.1">
    <property type="nucleotide sequence ID" value="NZ_CP081342.1"/>
</dbReference>
<dbReference type="AlphaFoldDB" id="A0AAJ1FPC4"/>
<comment type="caution">
    <text evidence="2">The sequence shown here is derived from an EMBL/GenBank/DDBJ whole genome shotgun (WGS) entry which is preliminary data.</text>
</comment>
<reference evidence="2" key="1">
    <citation type="submission" date="2022-06" db="EMBL/GenBank/DDBJ databases">
        <title>Dynamics of rice microbiomes reveals core vertical transmitted seed endophytes.</title>
        <authorList>
            <person name="Liao K."/>
            <person name="Zhang X."/>
        </authorList>
    </citation>
    <scope>NUCLEOTIDE SEQUENCE</scope>
    <source>
        <strain evidence="2">JT1-17</strain>
    </source>
</reference>
<feature type="domain" description="Glycosyltransferase 2-like" evidence="1">
    <location>
        <begin position="8"/>
        <end position="141"/>
    </location>
</feature>
<dbReference type="SUPFAM" id="SSF53448">
    <property type="entry name" value="Nucleotide-diphospho-sugar transferases"/>
    <property type="match status" value="1"/>
</dbReference>
<dbReference type="InterPro" id="IPR050834">
    <property type="entry name" value="Glycosyltransf_2"/>
</dbReference>
<evidence type="ECO:0000313" key="2">
    <source>
        <dbReference type="EMBL" id="MCW0342927.1"/>
    </source>
</evidence>
<dbReference type="EMBL" id="JANFVX010000002">
    <property type="protein sequence ID" value="MCW0342927.1"/>
    <property type="molecule type" value="Genomic_DNA"/>
</dbReference>
<evidence type="ECO:0000313" key="3">
    <source>
        <dbReference type="Proteomes" id="UP001208888"/>
    </source>
</evidence>
<gene>
    <name evidence="2" type="ORF">NB703_001020</name>
</gene>
<dbReference type="CDD" id="cd00761">
    <property type="entry name" value="Glyco_tranf_GTA_type"/>
    <property type="match status" value="1"/>
</dbReference>
<dbReference type="InterPro" id="IPR029044">
    <property type="entry name" value="Nucleotide-diphossugar_trans"/>
</dbReference>
<dbReference type="PANTHER" id="PTHR43685:SF2">
    <property type="entry name" value="GLYCOSYLTRANSFERASE 2-LIKE DOMAIN-CONTAINING PROTEIN"/>
    <property type="match status" value="1"/>
</dbReference>
<name>A0AAJ1FPC4_PANAN</name>
<dbReference type="Gene3D" id="3.90.550.10">
    <property type="entry name" value="Spore Coat Polysaccharide Biosynthesis Protein SpsA, Chain A"/>
    <property type="match status" value="1"/>
</dbReference>
<evidence type="ECO:0000259" key="1">
    <source>
        <dbReference type="Pfam" id="PF00535"/>
    </source>
</evidence>
<sequence>MSNKKPITVIVLSYNSESTIVETFDSILSQSFGPENINLIISDDGSQDKSKLIINKWLEKNGEHFNKVVRNFNAENLGIVKNFNSALLLVETEWMKLIAGDDILLPHCLAVNHELTKKNNNKVFFSKMKAFKKIDNENIYFNELPDKKQQLVLSQDLKKQQLYLRTENFAVAPTTFIHMDVIREVGYLDENYFLLDDYPLWVKLSLKGFSFNFIDDVTVLYRIGESASNTSKQIINKLIMTDLIKFELAKCEIYKDNKINKIRSLVWAKVYPSLVIFFGNKKNVVSKTTIITFNFIFKVGYLRNKLFS</sequence>
<dbReference type="InterPro" id="IPR001173">
    <property type="entry name" value="Glyco_trans_2-like"/>
</dbReference>
<dbReference type="Pfam" id="PF00535">
    <property type="entry name" value="Glycos_transf_2"/>
    <property type="match status" value="1"/>
</dbReference>
<accession>A0AAJ1FPC4</accession>
<dbReference type="PANTHER" id="PTHR43685">
    <property type="entry name" value="GLYCOSYLTRANSFERASE"/>
    <property type="match status" value="1"/>
</dbReference>
<dbReference type="Proteomes" id="UP001208888">
    <property type="component" value="Unassembled WGS sequence"/>
</dbReference>
<organism evidence="2 3">
    <name type="scientific">Pantoea ananas</name>
    <name type="common">Erwinia uredovora</name>
    <dbReference type="NCBI Taxonomy" id="553"/>
    <lineage>
        <taxon>Bacteria</taxon>
        <taxon>Pseudomonadati</taxon>
        <taxon>Pseudomonadota</taxon>
        <taxon>Gammaproteobacteria</taxon>
        <taxon>Enterobacterales</taxon>
        <taxon>Erwiniaceae</taxon>
        <taxon>Pantoea</taxon>
    </lineage>
</organism>
<protein>
    <recommendedName>
        <fullName evidence="1">Glycosyltransferase 2-like domain-containing protein</fullName>
    </recommendedName>
</protein>
<proteinExistence type="predicted"/>